<sequence length="795" mass="90105">MPKFSFPNFACRRFGRRRLRQVVLKETEVVHEGGGNGEASAQASASGEEAVTQEHFNRATAANPKDGTNNREKSLEVTKELLAVVPADEDQYRAQEPENSGTDDVSNGDSNHLEEFLQAAKLTFAGAKTVSSVLPFPGSGVVFDVLSGIIDFVQTKKGNDESNESLRTWILELQRLLPSNASDWSDEYRSIIDDFKSDVVKQLKPCATWESKSLAYKFIFAKIDEEKLSALSGCVSKAVQKFHVRLDIENARSNTQVQQSLRVVHNKVNEEALRRVIDQLPKLAAYDSNRTRELIPCHPGTCEVILKEVKTWAMAEIGGKQPQVMWLCGRAGTGKSTIATTIASWADKEKHFLGGNYFFSRDVEGLSSCSHVIPTIAYHLSEHLSEHNPLFNEAVRSRLVARNGHVLNQKIEEQFENLIREPLRLTYNPRVPRERTLLVIDGLDECDDQRKLKDLINLLLSMLSPTNAHIRILLVSRPEKHIEDALSSEKGLHPHVVRHNVEDFVTTSDVEEYLRLELFKIGKADWPSGDDFNSLAESCGQLFVYASTVINFIREETALRNHKKSLQILLSVRLSSEGHGAANAYRRLDELYLQILRVAVGDADEVDSEAMIRFRKALGTIALSRNPLSVSSIAHLIGVEEEEIWTILEFLRSVIIVPPQASEDRKNPPRFYHPSLPEFLMDGGRCKDKRFFIAAPLMEAYLFQRCVDIVIKGSTGIVNEDYIPTMYYVCWFWGYHLGKVEYETEQVMTKLGEFVRRHLLKWIRFARMLFRLCDPLYGCMEAAQNWVVCDRQCKC</sequence>
<reference evidence="4 5" key="1">
    <citation type="submission" date="2015-04" db="EMBL/GenBank/DDBJ databases">
        <title>Complete genome sequence of Schizopora paradoxa KUC8140, a cosmopolitan wood degrader in East Asia.</title>
        <authorList>
            <consortium name="DOE Joint Genome Institute"/>
            <person name="Min B."/>
            <person name="Park H."/>
            <person name="Jang Y."/>
            <person name="Kim J.-J."/>
            <person name="Kim K.H."/>
            <person name="Pangilinan J."/>
            <person name="Lipzen A."/>
            <person name="Riley R."/>
            <person name="Grigoriev I.V."/>
            <person name="Spatafora J.W."/>
            <person name="Choi I.-G."/>
        </authorList>
    </citation>
    <scope>NUCLEOTIDE SEQUENCE [LARGE SCALE GENOMIC DNA]</scope>
    <source>
        <strain evidence="4 5">KUC8140</strain>
    </source>
</reference>
<dbReference type="PROSITE" id="PS50837">
    <property type="entry name" value="NACHT"/>
    <property type="match status" value="1"/>
</dbReference>
<feature type="region of interest" description="Disordered" evidence="2">
    <location>
        <begin position="32"/>
        <end position="72"/>
    </location>
</feature>
<organism evidence="4 5">
    <name type="scientific">Schizopora paradoxa</name>
    <dbReference type="NCBI Taxonomy" id="27342"/>
    <lineage>
        <taxon>Eukaryota</taxon>
        <taxon>Fungi</taxon>
        <taxon>Dikarya</taxon>
        <taxon>Basidiomycota</taxon>
        <taxon>Agaricomycotina</taxon>
        <taxon>Agaricomycetes</taxon>
        <taxon>Hymenochaetales</taxon>
        <taxon>Schizoporaceae</taxon>
        <taxon>Schizopora</taxon>
    </lineage>
</organism>
<dbReference type="InterPro" id="IPR059179">
    <property type="entry name" value="MLKL-like_MCAfunc"/>
</dbReference>
<dbReference type="Pfam" id="PF24883">
    <property type="entry name" value="NPHP3_N"/>
    <property type="match status" value="1"/>
</dbReference>
<dbReference type="PANTHER" id="PTHR10039">
    <property type="entry name" value="AMELOGENIN"/>
    <property type="match status" value="1"/>
</dbReference>
<keyword evidence="5" id="KW-1185">Reference proteome</keyword>
<accession>A0A0H2R6Y4</accession>
<gene>
    <name evidence="4" type="ORF">SCHPADRAFT_641456</name>
</gene>
<evidence type="ECO:0000256" key="1">
    <source>
        <dbReference type="ARBA" id="ARBA00022737"/>
    </source>
</evidence>
<dbReference type="InterPro" id="IPR027417">
    <property type="entry name" value="P-loop_NTPase"/>
</dbReference>
<protein>
    <recommendedName>
        <fullName evidence="3">NACHT domain-containing protein</fullName>
    </recommendedName>
</protein>
<dbReference type="SUPFAM" id="SSF52540">
    <property type="entry name" value="P-loop containing nucleoside triphosphate hydrolases"/>
    <property type="match status" value="1"/>
</dbReference>
<feature type="domain" description="NACHT" evidence="3">
    <location>
        <begin position="323"/>
        <end position="489"/>
    </location>
</feature>
<evidence type="ECO:0000313" key="5">
    <source>
        <dbReference type="Proteomes" id="UP000053477"/>
    </source>
</evidence>
<dbReference type="EMBL" id="KQ086130">
    <property type="protein sequence ID" value="KLO07609.1"/>
    <property type="molecule type" value="Genomic_DNA"/>
</dbReference>
<dbReference type="PANTHER" id="PTHR10039:SF17">
    <property type="entry name" value="FUNGAL STAND N-TERMINAL GOODBYE DOMAIN-CONTAINING PROTEIN-RELATED"/>
    <property type="match status" value="1"/>
</dbReference>
<dbReference type="Gene3D" id="3.40.50.300">
    <property type="entry name" value="P-loop containing nucleotide triphosphate hydrolases"/>
    <property type="match status" value="1"/>
</dbReference>
<proteinExistence type="predicted"/>
<feature type="compositionally biased region" description="Low complexity" evidence="2">
    <location>
        <begin position="38"/>
        <end position="50"/>
    </location>
</feature>
<feature type="compositionally biased region" description="Polar residues" evidence="2">
    <location>
        <begin position="97"/>
        <end position="109"/>
    </location>
</feature>
<dbReference type="InterPro" id="IPR007111">
    <property type="entry name" value="NACHT_NTPase"/>
</dbReference>
<keyword evidence="1" id="KW-0677">Repeat</keyword>
<dbReference type="InterPro" id="IPR056884">
    <property type="entry name" value="NPHP3-like_N"/>
</dbReference>
<dbReference type="Proteomes" id="UP000053477">
    <property type="component" value="Unassembled WGS sequence"/>
</dbReference>
<evidence type="ECO:0000313" key="4">
    <source>
        <dbReference type="EMBL" id="KLO07609.1"/>
    </source>
</evidence>
<dbReference type="CDD" id="cd21037">
    <property type="entry name" value="MLKL_NTD"/>
    <property type="match status" value="1"/>
</dbReference>
<dbReference type="OrthoDB" id="3027122at2759"/>
<feature type="region of interest" description="Disordered" evidence="2">
    <location>
        <begin position="86"/>
        <end position="109"/>
    </location>
</feature>
<evidence type="ECO:0000256" key="2">
    <source>
        <dbReference type="SAM" id="MobiDB-lite"/>
    </source>
</evidence>
<name>A0A0H2R6Y4_9AGAM</name>
<dbReference type="AlphaFoldDB" id="A0A0H2R6Y4"/>
<feature type="non-terminal residue" evidence="4">
    <location>
        <position position="795"/>
    </location>
</feature>
<dbReference type="InParanoid" id="A0A0H2R6Y4"/>
<evidence type="ECO:0000259" key="3">
    <source>
        <dbReference type="PROSITE" id="PS50837"/>
    </source>
</evidence>